<gene>
    <name evidence="2" type="ORF">MKW94_023091</name>
</gene>
<feature type="repeat" description="ANK" evidence="1">
    <location>
        <begin position="238"/>
        <end position="270"/>
    </location>
</feature>
<dbReference type="PROSITE" id="PS50297">
    <property type="entry name" value="ANK_REP_REGION"/>
    <property type="match status" value="3"/>
</dbReference>
<feature type="repeat" description="ANK" evidence="1">
    <location>
        <begin position="172"/>
        <end position="204"/>
    </location>
</feature>
<protein>
    <submittedName>
        <fullName evidence="2">Uncharacterized protein</fullName>
    </submittedName>
</protein>
<reference evidence="2" key="1">
    <citation type="submission" date="2022-03" db="EMBL/GenBank/DDBJ databases">
        <title>A functionally conserved STORR gene fusion in Papaver species that diverged 16.8 million years ago.</title>
        <authorList>
            <person name="Catania T."/>
        </authorList>
    </citation>
    <scope>NUCLEOTIDE SEQUENCE</scope>
    <source>
        <strain evidence="2">S-191538</strain>
    </source>
</reference>
<organism evidence="2 3">
    <name type="scientific">Papaver nudicaule</name>
    <name type="common">Iceland poppy</name>
    <dbReference type="NCBI Taxonomy" id="74823"/>
    <lineage>
        <taxon>Eukaryota</taxon>
        <taxon>Viridiplantae</taxon>
        <taxon>Streptophyta</taxon>
        <taxon>Embryophyta</taxon>
        <taxon>Tracheophyta</taxon>
        <taxon>Spermatophyta</taxon>
        <taxon>Magnoliopsida</taxon>
        <taxon>Ranunculales</taxon>
        <taxon>Papaveraceae</taxon>
        <taxon>Papaveroideae</taxon>
        <taxon>Papaver</taxon>
    </lineage>
</organism>
<dbReference type="AlphaFoldDB" id="A0AA42AXD1"/>
<evidence type="ECO:0000313" key="2">
    <source>
        <dbReference type="EMBL" id="MCL7043873.1"/>
    </source>
</evidence>
<evidence type="ECO:0000313" key="3">
    <source>
        <dbReference type="Proteomes" id="UP001177140"/>
    </source>
</evidence>
<dbReference type="Proteomes" id="UP001177140">
    <property type="component" value="Unassembled WGS sequence"/>
</dbReference>
<dbReference type="Pfam" id="PF00023">
    <property type="entry name" value="Ank"/>
    <property type="match status" value="2"/>
</dbReference>
<dbReference type="InterPro" id="IPR036770">
    <property type="entry name" value="Ankyrin_rpt-contain_sf"/>
</dbReference>
<feature type="repeat" description="ANK" evidence="1">
    <location>
        <begin position="140"/>
        <end position="172"/>
    </location>
</feature>
<dbReference type="SMART" id="SM00248">
    <property type="entry name" value="ANK"/>
    <property type="match status" value="6"/>
</dbReference>
<name>A0AA42AXD1_PAPNU</name>
<dbReference type="PANTHER" id="PTHR46224:SF67">
    <property type="entry name" value="HSP70-HSP90 ORGANIZING PROTEIN 3-LIKE"/>
    <property type="match status" value="1"/>
</dbReference>
<keyword evidence="3" id="KW-1185">Reference proteome</keyword>
<keyword evidence="1" id="KW-0040">ANK repeat</keyword>
<accession>A0AA42AXD1</accession>
<dbReference type="InterPro" id="IPR002110">
    <property type="entry name" value="Ankyrin_rpt"/>
</dbReference>
<dbReference type="InterPro" id="IPR051616">
    <property type="entry name" value="Cul2-RING_E3_ligase_SR"/>
</dbReference>
<proteinExistence type="predicted"/>
<evidence type="ECO:0000256" key="1">
    <source>
        <dbReference type="PROSITE-ProRule" id="PRU00023"/>
    </source>
</evidence>
<dbReference type="PANTHER" id="PTHR46224">
    <property type="entry name" value="ANKYRIN REPEAT FAMILY PROTEIN"/>
    <property type="match status" value="1"/>
</dbReference>
<feature type="non-terminal residue" evidence="2">
    <location>
        <position position="1"/>
    </location>
</feature>
<dbReference type="SUPFAM" id="SSF48403">
    <property type="entry name" value="Ankyrin repeat"/>
    <property type="match status" value="1"/>
</dbReference>
<dbReference type="EMBL" id="JAJJMA010251558">
    <property type="protein sequence ID" value="MCL7043873.1"/>
    <property type="molecule type" value="Genomic_DNA"/>
</dbReference>
<dbReference type="PRINTS" id="PR01415">
    <property type="entry name" value="ANKYRIN"/>
</dbReference>
<comment type="caution">
    <text evidence="2">The sequence shown here is derived from an EMBL/GenBank/DDBJ whole genome shotgun (WGS) entry which is preliminary data.</text>
</comment>
<sequence>MESSGSQRSRIIQAMDKAMDDLEYAPKSSSEHFQLFNAAYTGKLNYFKSLALDNTKGDETGVGNAIIKFRDEDKRGSLHFAASGGSLNICKYLLDTLKLKVDAKDHYGHTPLYLAAKKGHLDTVRYLLEMGANADASNDTKYTPLHCAAKTGDTKIITLLLSRGARVDVASTNGTALQTAACIGLPDAIKVLLDHGANPNVVTPHGMLRPLMSVILAKSWECVELLLQAGADSNAVSCGNTPLTFAARDGPVDVIKRLLEAGADPNHVMN</sequence>
<dbReference type="Gene3D" id="1.25.40.20">
    <property type="entry name" value="Ankyrin repeat-containing domain"/>
    <property type="match status" value="3"/>
</dbReference>
<feature type="repeat" description="ANK" evidence="1">
    <location>
        <begin position="107"/>
        <end position="139"/>
    </location>
</feature>
<dbReference type="Pfam" id="PF12796">
    <property type="entry name" value="Ank_2"/>
    <property type="match status" value="2"/>
</dbReference>
<dbReference type="PROSITE" id="PS50088">
    <property type="entry name" value="ANK_REPEAT"/>
    <property type="match status" value="4"/>
</dbReference>